<name>A0A2T5UW49_9HYPH</name>
<dbReference type="GO" id="GO:0016747">
    <property type="term" value="F:acyltransferase activity, transferring groups other than amino-acyl groups"/>
    <property type="evidence" value="ECO:0007669"/>
    <property type="project" value="InterPro"/>
</dbReference>
<dbReference type="EMBL" id="QAYG01000012">
    <property type="protein sequence ID" value="PTW55702.1"/>
    <property type="molecule type" value="Genomic_DNA"/>
</dbReference>
<evidence type="ECO:0000259" key="1">
    <source>
        <dbReference type="PROSITE" id="PS51186"/>
    </source>
</evidence>
<organism evidence="2 3">
    <name type="scientific">Breoghania corrubedonensis</name>
    <dbReference type="NCBI Taxonomy" id="665038"/>
    <lineage>
        <taxon>Bacteria</taxon>
        <taxon>Pseudomonadati</taxon>
        <taxon>Pseudomonadota</taxon>
        <taxon>Alphaproteobacteria</taxon>
        <taxon>Hyphomicrobiales</taxon>
        <taxon>Stappiaceae</taxon>
        <taxon>Breoghania</taxon>
    </lineage>
</organism>
<dbReference type="PANTHER" id="PTHR43792">
    <property type="entry name" value="GNAT FAMILY, PUTATIVE (AFU_ORTHOLOGUE AFUA_3G00765)-RELATED-RELATED"/>
    <property type="match status" value="1"/>
</dbReference>
<keyword evidence="3" id="KW-1185">Reference proteome</keyword>
<dbReference type="Pfam" id="PF13302">
    <property type="entry name" value="Acetyltransf_3"/>
    <property type="match status" value="1"/>
</dbReference>
<feature type="domain" description="N-acetyltransferase" evidence="1">
    <location>
        <begin position="25"/>
        <end position="193"/>
    </location>
</feature>
<dbReference type="RefSeq" id="WP_342753518.1">
    <property type="nucleotide sequence ID" value="NZ_QAYG01000012.1"/>
</dbReference>
<evidence type="ECO:0000313" key="2">
    <source>
        <dbReference type="EMBL" id="PTW55702.1"/>
    </source>
</evidence>
<dbReference type="Proteomes" id="UP000244081">
    <property type="component" value="Unassembled WGS sequence"/>
</dbReference>
<evidence type="ECO:0000313" key="3">
    <source>
        <dbReference type="Proteomes" id="UP000244081"/>
    </source>
</evidence>
<dbReference type="SUPFAM" id="SSF55729">
    <property type="entry name" value="Acyl-CoA N-acyltransferases (Nat)"/>
    <property type="match status" value="1"/>
</dbReference>
<comment type="caution">
    <text evidence="2">The sequence shown here is derived from an EMBL/GenBank/DDBJ whole genome shotgun (WGS) entry which is preliminary data.</text>
</comment>
<gene>
    <name evidence="2" type="ORF">C8N35_11225</name>
</gene>
<accession>A0A2T5UW49</accession>
<dbReference type="InterPro" id="IPR051531">
    <property type="entry name" value="N-acetyltransferase"/>
</dbReference>
<keyword evidence="2" id="KW-0808">Transferase</keyword>
<dbReference type="PROSITE" id="PS51186">
    <property type="entry name" value="GNAT"/>
    <property type="match status" value="1"/>
</dbReference>
<reference evidence="2 3" key="1">
    <citation type="submission" date="2018-04" db="EMBL/GenBank/DDBJ databases">
        <title>Genomic Encyclopedia of Archaeal and Bacterial Type Strains, Phase II (KMG-II): from individual species to whole genera.</title>
        <authorList>
            <person name="Goeker M."/>
        </authorList>
    </citation>
    <scope>NUCLEOTIDE SEQUENCE [LARGE SCALE GENOMIC DNA]</scope>
    <source>
        <strain evidence="2 3">DSM 23382</strain>
    </source>
</reference>
<dbReference type="AlphaFoldDB" id="A0A2T5UW49"/>
<protein>
    <submittedName>
        <fullName evidence="2">RimJ/RimL family protein N-acetyltransferase</fullName>
    </submittedName>
</protein>
<proteinExistence type="predicted"/>
<dbReference type="InterPro" id="IPR016181">
    <property type="entry name" value="Acyl_CoA_acyltransferase"/>
</dbReference>
<dbReference type="InterPro" id="IPR000182">
    <property type="entry name" value="GNAT_dom"/>
</dbReference>
<sequence length="204" mass="23035">MTPLVSDQSGTQEIEQLKTIQTDRLAIRNFRAGDAEALFAYLREPTASCFFSLKLADLAAAESEVLKRAGDDEYVAVCLQESGQLIGDLFIHPDAAWPDDPEKPQQPDTVSVGWNFNPLFSGKGYAFEAAQALCSELFTHQSKRRIYAYVEDHNASSRRLCEKLGMRVEGLFLEYVAFQNDSAGNPIYENTMQYAILQHEWNRR</sequence>
<dbReference type="Gene3D" id="3.40.630.30">
    <property type="match status" value="1"/>
</dbReference>